<feature type="non-terminal residue" evidence="3">
    <location>
        <position position="1"/>
    </location>
</feature>
<dbReference type="SUPFAM" id="SSF46785">
    <property type="entry name" value="Winged helix' DNA-binding domain"/>
    <property type="match status" value="1"/>
</dbReference>
<reference evidence="3" key="1">
    <citation type="journal article" date="2004" name="Nature">
        <title>Genome duplication in the teleost fish Tetraodon nigroviridis reveals the early vertebrate proto-karyotype.</title>
        <authorList>
            <person name="Jaillon O."/>
            <person name="Aury J.-M."/>
            <person name="Brunet F."/>
            <person name="Petit J.-L."/>
            <person name="Stange-Thomann N."/>
            <person name="Mauceli E."/>
            <person name="Bouneau L."/>
            <person name="Fischer C."/>
            <person name="Ozouf-Costaz C."/>
            <person name="Bernot A."/>
            <person name="Nicaud S."/>
            <person name="Jaffe D."/>
            <person name="Fisher S."/>
            <person name="Lutfalla G."/>
            <person name="Dossat C."/>
            <person name="Segurens B."/>
            <person name="Dasilva C."/>
            <person name="Salanoubat M."/>
            <person name="Levy M."/>
            <person name="Boudet N."/>
            <person name="Castellano S."/>
            <person name="Anthouard V."/>
            <person name="Jubin C."/>
            <person name="Castelli V."/>
            <person name="Katinka M."/>
            <person name="Vacherie B."/>
            <person name="Biemont C."/>
            <person name="Skalli Z."/>
            <person name="Cattolico L."/>
            <person name="Poulain J."/>
            <person name="De Berardinis V."/>
            <person name="Cruaud C."/>
            <person name="Duprat S."/>
            <person name="Brottier P."/>
            <person name="Coutanceau J.-P."/>
            <person name="Gouzy J."/>
            <person name="Parra G."/>
            <person name="Lardier G."/>
            <person name="Chapple C."/>
            <person name="McKernan K.J."/>
            <person name="McEwan P."/>
            <person name="Bosak S."/>
            <person name="Kellis M."/>
            <person name="Volff J.-N."/>
            <person name="Guigo R."/>
            <person name="Zody M.C."/>
            <person name="Mesirov J."/>
            <person name="Lindblad-Toh K."/>
            <person name="Birren B."/>
            <person name="Nusbaum C."/>
            <person name="Kahn D."/>
            <person name="Robinson-Rechavi M."/>
            <person name="Laudet V."/>
            <person name="Schachter V."/>
            <person name="Quetier F."/>
            <person name="Saurin W."/>
            <person name="Scarpelli C."/>
            <person name="Wincker P."/>
            <person name="Lander E.S."/>
            <person name="Weissenbach J."/>
            <person name="Roest Crollius H."/>
        </authorList>
    </citation>
    <scope>NUCLEOTIDE SEQUENCE [LARGE SCALE GENOMIC DNA]</scope>
</reference>
<dbReference type="GO" id="GO:0032968">
    <property type="term" value="P:positive regulation of transcription elongation by RNA polymerase II"/>
    <property type="evidence" value="ECO:0007669"/>
    <property type="project" value="TreeGrafter"/>
</dbReference>
<proteinExistence type="predicted"/>
<feature type="compositionally biased region" description="Polar residues" evidence="1">
    <location>
        <begin position="105"/>
        <end position="119"/>
    </location>
</feature>
<name>Q4SXW8_TETNG</name>
<evidence type="ECO:0000313" key="3">
    <source>
        <dbReference type="EMBL" id="CAF94514.1"/>
    </source>
</evidence>
<dbReference type="GO" id="GO:0042795">
    <property type="term" value="P:snRNA transcription by RNA polymerase II"/>
    <property type="evidence" value="ECO:0007669"/>
    <property type="project" value="TreeGrafter"/>
</dbReference>
<dbReference type="AlphaFoldDB" id="Q4SXW8"/>
<dbReference type="GO" id="GO:0008023">
    <property type="term" value="C:transcription elongation factor complex"/>
    <property type="evidence" value="ECO:0007669"/>
    <property type="project" value="InterPro"/>
</dbReference>
<dbReference type="GO" id="GO:0006368">
    <property type="term" value="P:transcription elongation by RNA polymerase II"/>
    <property type="evidence" value="ECO:0007669"/>
    <property type="project" value="InterPro"/>
</dbReference>
<comment type="caution">
    <text evidence="3">The sequence shown here is derived from an EMBL/GenBank/DDBJ whole genome shotgun (WGS) entry which is preliminary data.</text>
</comment>
<reference evidence="3" key="2">
    <citation type="submission" date="2004-02" db="EMBL/GenBank/DDBJ databases">
        <authorList>
            <consortium name="Genoscope"/>
            <consortium name="Whitehead Institute Centre for Genome Research"/>
        </authorList>
    </citation>
    <scope>NUCLEOTIDE SEQUENCE</scope>
</reference>
<dbReference type="GO" id="GO:0000987">
    <property type="term" value="F:cis-regulatory region sequence-specific DNA binding"/>
    <property type="evidence" value="ECO:0007669"/>
    <property type="project" value="TreeGrafter"/>
</dbReference>
<gene>
    <name evidence="3" type="ORF">GSTENG00010638001</name>
</gene>
<dbReference type="InterPro" id="IPR031176">
    <property type="entry name" value="ELL/occludin"/>
</dbReference>
<feature type="domain" description="RNA polymerase II elongation factor ELL N-terminal" evidence="2">
    <location>
        <begin position="3"/>
        <end position="175"/>
    </location>
</feature>
<dbReference type="InterPro" id="IPR042065">
    <property type="entry name" value="E3_ELL-like"/>
</dbReference>
<sequence>IPAPTPDSPDAFRVFSFYLSSYSKDKPHFSFDCIHQYVSGEGRDRLEGQGSIQDKITVCATDDSYQTTRERMSQVEKDIWSRTAIEIKPGPSKCIKVQRKQAVVTGSDSSNKLSPSNKRSLVPSPVAHRPLRDRIVHLLALKPYRKPELLLWLERERAAPKDKADLTSVLDEVRLWTKDQVKCVK</sequence>
<protein>
    <submittedName>
        <fullName evidence="3">(spotted green pufferfish) hypothetical protein</fullName>
    </submittedName>
</protein>
<dbReference type="EMBL" id="CAAE01012307">
    <property type="protein sequence ID" value="CAF94514.1"/>
    <property type="molecule type" value="Genomic_DNA"/>
</dbReference>
<dbReference type="PANTHER" id="PTHR23288">
    <property type="entry name" value="OCCLUDIN AND RNA POLYMERASE II ELONGATION FACTOR ELL"/>
    <property type="match status" value="1"/>
</dbReference>
<dbReference type="InterPro" id="IPR036390">
    <property type="entry name" value="WH_DNA-bd_sf"/>
</dbReference>
<dbReference type="InterPro" id="IPR019464">
    <property type="entry name" value="ELL_N"/>
</dbReference>
<feature type="region of interest" description="Disordered" evidence="1">
    <location>
        <begin position="105"/>
        <end position="124"/>
    </location>
</feature>
<evidence type="ECO:0000256" key="1">
    <source>
        <dbReference type="SAM" id="MobiDB-lite"/>
    </source>
</evidence>
<accession>Q4SXW8</accession>
<dbReference type="OrthoDB" id="6284217at2759"/>
<organism evidence="3">
    <name type="scientific">Tetraodon nigroviridis</name>
    <name type="common">Spotted green pufferfish</name>
    <name type="synonym">Chelonodon nigroviridis</name>
    <dbReference type="NCBI Taxonomy" id="99883"/>
    <lineage>
        <taxon>Eukaryota</taxon>
        <taxon>Metazoa</taxon>
        <taxon>Chordata</taxon>
        <taxon>Craniata</taxon>
        <taxon>Vertebrata</taxon>
        <taxon>Euteleostomi</taxon>
        <taxon>Actinopterygii</taxon>
        <taxon>Neopterygii</taxon>
        <taxon>Teleostei</taxon>
        <taxon>Neoteleostei</taxon>
        <taxon>Acanthomorphata</taxon>
        <taxon>Eupercaria</taxon>
        <taxon>Tetraodontiformes</taxon>
        <taxon>Tetradontoidea</taxon>
        <taxon>Tetraodontidae</taxon>
        <taxon>Tetraodon</taxon>
    </lineage>
</organism>
<dbReference type="PANTHER" id="PTHR23288:SF12">
    <property type="entry name" value="RNA POLYMERASE II ELONGATION FACTOR ELL2 ISOFORM X1"/>
    <property type="match status" value="1"/>
</dbReference>
<dbReference type="Pfam" id="PF10390">
    <property type="entry name" value="ELL"/>
    <property type="match status" value="1"/>
</dbReference>
<dbReference type="Gene3D" id="1.10.10.2670">
    <property type="entry name" value="E3 ubiquitin-protein ligase"/>
    <property type="match status" value="1"/>
</dbReference>
<dbReference type="KEGG" id="tng:GSTEN00010638G001"/>
<evidence type="ECO:0000259" key="2">
    <source>
        <dbReference type="Pfam" id="PF10390"/>
    </source>
</evidence>